<gene>
    <name evidence="8" type="ORF">AYBTSS11_LOCUS31445</name>
</gene>
<keyword evidence="3" id="KW-0862">Zinc</keyword>
<dbReference type="GO" id="GO:0006511">
    <property type="term" value="P:ubiquitin-dependent protein catabolic process"/>
    <property type="evidence" value="ECO:0007669"/>
    <property type="project" value="TreeGrafter"/>
</dbReference>
<dbReference type="Gene3D" id="3.30.40.10">
    <property type="entry name" value="Zinc/RING finger domain, C3HC4 (zinc finger)"/>
    <property type="match status" value="1"/>
</dbReference>
<dbReference type="GO" id="GO:0016567">
    <property type="term" value="P:protein ubiquitination"/>
    <property type="evidence" value="ECO:0007669"/>
    <property type="project" value="TreeGrafter"/>
</dbReference>
<evidence type="ECO:0000259" key="6">
    <source>
        <dbReference type="PROSITE" id="PS51266"/>
    </source>
</evidence>
<evidence type="ECO:0000313" key="8">
    <source>
        <dbReference type="EMBL" id="CAJ1979231.1"/>
    </source>
</evidence>
<dbReference type="SUPFAM" id="SSF161219">
    <property type="entry name" value="CHY zinc finger-like"/>
    <property type="match status" value="1"/>
</dbReference>
<dbReference type="EMBL" id="OY731408">
    <property type="protein sequence ID" value="CAJ1979231.1"/>
    <property type="molecule type" value="Genomic_DNA"/>
</dbReference>
<dbReference type="AlphaFoldDB" id="A0AA87B923"/>
<keyword evidence="1" id="KW-0479">Metal-binding</keyword>
<dbReference type="SMART" id="SM00184">
    <property type="entry name" value="RING"/>
    <property type="match status" value="1"/>
</dbReference>
<dbReference type="InterPro" id="IPR017921">
    <property type="entry name" value="Znf_CTCHY"/>
</dbReference>
<evidence type="ECO:0000259" key="5">
    <source>
        <dbReference type="PROSITE" id="PS50089"/>
    </source>
</evidence>
<dbReference type="Pfam" id="PF13639">
    <property type="entry name" value="zf-RING_2"/>
    <property type="match status" value="1"/>
</dbReference>
<dbReference type="Proteomes" id="UP001189624">
    <property type="component" value="Chromosome 11"/>
</dbReference>
<dbReference type="PROSITE" id="PS51266">
    <property type="entry name" value="ZF_CHY"/>
    <property type="match status" value="1"/>
</dbReference>
<dbReference type="InterPro" id="IPR013083">
    <property type="entry name" value="Znf_RING/FYVE/PHD"/>
</dbReference>
<evidence type="ECO:0000313" key="9">
    <source>
        <dbReference type="Proteomes" id="UP001189624"/>
    </source>
</evidence>
<feature type="domain" description="RING-type" evidence="5">
    <location>
        <begin position="164"/>
        <end position="207"/>
    </location>
</feature>
<proteinExistence type="predicted"/>
<dbReference type="InterPro" id="IPR008913">
    <property type="entry name" value="Znf_CHY"/>
</dbReference>
<dbReference type="Pfam" id="PF05495">
    <property type="entry name" value="zf-CHY"/>
    <property type="match status" value="1"/>
</dbReference>
<dbReference type="InterPro" id="IPR037275">
    <property type="entry name" value="Znf_CTCHY_sf"/>
</dbReference>
<dbReference type="PROSITE" id="PS50089">
    <property type="entry name" value="ZF_RING_2"/>
    <property type="match status" value="1"/>
</dbReference>
<dbReference type="Gene3D" id="2.20.28.10">
    <property type="match status" value="1"/>
</dbReference>
<dbReference type="Gramene" id="rna-AYBTSS11_LOCUS31445">
    <property type="protein sequence ID" value="CAJ1979231.1"/>
    <property type="gene ID" value="gene-AYBTSS11_LOCUS31445"/>
</dbReference>
<dbReference type="GO" id="GO:0005634">
    <property type="term" value="C:nucleus"/>
    <property type="evidence" value="ECO:0007669"/>
    <property type="project" value="TreeGrafter"/>
</dbReference>
<accession>A0AA87B923</accession>
<keyword evidence="2 4" id="KW-0863">Zinc-finger</keyword>
<evidence type="ECO:0000256" key="4">
    <source>
        <dbReference type="PROSITE-ProRule" id="PRU00601"/>
    </source>
</evidence>
<dbReference type="GO" id="GO:0008270">
    <property type="term" value="F:zinc ion binding"/>
    <property type="evidence" value="ECO:0007669"/>
    <property type="project" value="UniProtKB-KW"/>
</dbReference>
<dbReference type="InterPro" id="IPR037274">
    <property type="entry name" value="Znf_CHY_sf"/>
</dbReference>
<dbReference type="GO" id="GO:0061630">
    <property type="term" value="F:ubiquitin protein ligase activity"/>
    <property type="evidence" value="ECO:0007669"/>
    <property type="project" value="TreeGrafter"/>
</dbReference>
<protein>
    <submittedName>
        <fullName evidence="8">Uncharacterized protein</fullName>
    </submittedName>
</protein>
<evidence type="ECO:0000259" key="7">
    <source>
        <dbReference type="PROSITE" id="PS51270"/>
    </source>
</evidence>
<feature type="domain" description="CTCHY-type" evidence="7">
    <location>
        <begin position="99"/>
        <end position="163"/>
    </location>
</feature>
<dbReference type="InterPro" id="IPR001841">
    <property type="entry name" value="Znf_RING"/>
</dbReference>
<dbReference type="PANTHER" id="PTHR21319">
    <property type="entry name" value="RING FINGER AND CHY ZINC FINGER DOMAIN-CONTAINING PROTEIN 1"/>
    <property type="match status" value="1"/>
</dbReference>
<dbReference type="Pfam" id="PF14599">
    <property type="entry name" value="zinc_ribbon_6"/>
    <property type="match status" value="1"/>
</dbReference>
<evidence type="ECO:0000256" key="3">
    <source>
        <dbReference type="ARBA" id="ARBA00022833"/>
    </source>
</evidence>
<organism evidence="8 9">
    <name type="scientific">Sphenostylis stenocarpa</name>
    <dbReference type="NCBI Taxonomy" id="92480"/>
    <lineage>
        <taxon>Eukaryota</taxon>
        <taxon>Viridiplantae</taxon>
        <taxon>Streptophyta</taxon>
        <taxon>Embryophyta</taxon>
        <taxon>Tracheophyta</taxon>
        <taxon>Spermatophyta</taxon>
        <taxon>Magnoliopsida</taxon>
        <taxon>eudicotyledons</taxon>
        <taxon>Gunneridae</taxon>
        <taxon>Pentapetalae</taxon>
        <taxon>rosids</taxon>
        <taxon>fabids</taxon>
        <taxon>Fabales</taxon>
        <taxon>Fabaceae</taxon>
        <taxon>Papilionoideae</taxon>
        <taxon>50 kb inversion clade</taxon>
        <taxon>NPAAA clade</taxon>
        <taxon>indigoferoid/millettioid clade</taxon>
        <taxon>Phaseoleae</taxon>
        <taxon>Sphenostylis</taxon>
    </lineage>
</organism>
<dbReference type="SUPFAM" id="SSF57850">
    <property type="entry name" value="RING/U-box"/>
    <property type="match status" value="1"/>
</dbReference>
<name>A0AA87B923_9FABA</name>
<dbReference type="SUPFAM" id="SSF161245">
    <property type="entry name" value="Zinc hairpin stack"/>
    <property type="match status" value="1"/>
</dbReference>
<dbReference type="InterPro" id="IPR039512">
    <property type="entry name" value="RCHY1_zinc-ribbon"/>
</dbReference>
<feature type="domain" description="CHY-type" evidence="6">
    <location>
        <begin position="21"/>
        <end position="97"/>
    </location>
</feature>
<evidence type="ECO:0000256" key="2">
    <source>
        <dbReference type="ARBA" id="ARBA00022771"/>
    </source>
</evidence>
<evidence type="ECO:0000256" key="1">
    <source>
        <dbReference type="ARBA" id="ARBA00022723"/>
    </source>
</evidence>
<sequence>METTVHVVSSHCAPQFSAMEFGIQNLGCAHYRRRCKIRAPCCDEVFYCSHCHNEAKNSGEVDAVDRHDVPRHEIKKVICSLCDIEQDVQQYCINCGVCMGKYFCDICRFFDDDTSKNQYHCDECGICRTGGRDNFFHCKRCGCCYSKIMEKGHRCVEGAMHHNCPVCFEYLFDTVREISVLPCAHTIHLECVREMENHHRYTCPVCSKSIRDMSSLWTKFDKVVALTPMLETLKDKMVWILCNDCGTNSHVQFHVVAHKCLSCNSYNTRQIQGVPATSTSSGVTETLAFSLVGFAYCSSSAFWVTNSYNQNAFNVKINATFLTIDISSNAKRWQGKGRVQKEDIVSGVTAECAITSFQNASPSLSSTIYSRKWTTGTTSALVAAPFALCQLSK</sequence>
<dbReference type="PROSITE" id="PS51270">
    <property type="entry name" value="ZF_CTCHY"/>
    <property type="match status" value="1"/>
</dbReference>
<reference evidence="8" key="1">
    <citation type="submission" date="2023-10" db="EMBL/GenBank/DDBJ databases">
        <authorList>
            <person name="Domelevo Entfellner J.-B."/>
        </authorList>
    </citation>
    <scope>NUCLEOTIDE SEQUENCE</scope>
</reference>
<keyword evidence="9" id="KW-1185">Reference proteome</keyword>
<dbReference type="PANTHER" id="PTHR21319:SF58">
    <property type="entry name" value="E3 UBIQUITIN-PROTEIN LIGASE RZFP34"/>
    <property type="match status" value="1"/>
</dbReference>